<organism evidence="2 3">
    <name type="scientific">Dissostichus eleginoides</name>
    <name type="common">Patagonian toothfish</name>
    <name type="synonym">Dissostichus amissus</name>
    <dbReference type="NCBI Taxonomy" id="100907"/>
    <lineage>
        <taxon>Eukaryota</taxon>
        <taxon>Metazoa</taxon>
        <taxon>Chordata</taxon>
        <taxon>Craniata</taxon>
        <taxon>Vertebrata</taxon>
        <taxon>Euteleostomi</taxon>
        <taxon>Actinopterygii</taxon>
        <taxon>Neopterygii</taxon>
        <taxon>Teleostei</taxon>
        <taxon>Neoteleostei</taxon>
        <taxon>Acanthomorphata</taxon>
        <taxon>Eupercaria</taxon>
        <taxon>Perciformes</taxon>
        <taxon>Notothenioidei</taxon>
        <taxon>Nototheniidae</taxon>
        <taxon>Dissostichus</taxon>
    </lineage>
</organism>
<protein>
    <submittedName>
        <fullName evidence="2">Replicase polyprotein 1a</fullName>
    </submittedName>
</protein>
<evidence type="ECO:0000313" key="2">
    <source>
        <dbReference type="EMBL" id="KAK1888998.1"/>
    </source>
</evidence>
<accession>A0AAD9BVA8</accession>
<dbReference type="EMBL" id="JASDAP010000017">
    <property type="protein sequence ID" value="KAK1888998.1"/>
    <property type="molecule type" value="Genomic_DNA"/>
</dbReference>
<sequence length="91" mass="9770">MKNRMPFPVIQSVSHSGSNSHPTRLTPQSVSRVTKAIQGRIGIKLSPAGSSWLGINMHHHSLSALDFISQVVGHSVMVDGVTGERTEKKAA</sequence>
<feature type="compositionally biased region" description="Polar residues" evidence="1">
    <location>
        <begin position="11"/>
        <end position="31"/>
    </location>
</feature>
<comment type="caution">
    <text evidence="2">The sequence shown here is derived from an EMBL/GenBank/DDBJ whole genome shotgun (WGS) entry which is preliminary data.</text>
</comment>
<keyword evidence="3" id="KW-1185">Reference proteome</keyword>
<name>A0AAD9BVA8_DISEL</name>
<feature type="non-terminal residue" evidence="2">
    <location>
        <position position="1"/>
    </location>
</feature>
<evidence type="ECO:0000256" key="1">
    <source>
        <dbReference type="SAM" id="MobiDB-lite"/>
    </source>
</evidence>
<dbReference type="Proteomes" id="UP001228049">
    <property type="component" value="Unassembled WGS sequence"/>
</dbReference>
<proteinExistence type="predicted"/>
<dbReference type="AlphaFoldDB" id="A0AAD9BVA8"/>
<reference evidence="2" key="1">
    <citation type="submission" date="2023-04" db="EMBL/GenBank/DDBJ databases">
        <title>Chromosome-level genome of Chaenocephalus aceratus.</title>
        <authorList>
            <person name="Park H."/>
        </authorList>
    </citation>
    <scope>NUCLEOTIDE SEQUENCE</scope>
    <source>
        <strain evidence="2">DE</strain>
        <tissue evidence="2">Muscle</tissue>
    </source>
</reference>
<gene>
    <name evidence="2" type="ORF">KUDE01_013676</name>
</gene>
<evidence type="ECO:0000313" key="3">
    <source>
        <dbReference type="Proteomes" id="UP001228049"/>
    </source>
</evidence>
<feature type="region of interest" description="Disordered" evidence="1">
    <location>
        <begin position="1"/>
        <end position="31"/>
    </location>
</feature>